<gene>
    <name evidence="2" type="ORF">PPENT_87.1.T0290034</name>
</gene>
<keyword evidence="3" id="KW-1185">Reference proteome</keyword>
<feature type="transmembrane region" description="Helical" evidence="1">
    <location>
        <begin position="79"/>
        <end position="99"/>
    </location>
</feature>
<reference evidence="2" key="1">
    <citation type="submission" date="2021-01" db="EMBL/GenBank/DDBJ databases">
        <authorList>
            <consortium name="Genoscope - CEA"/>
            <person name="William W."/>
        </authorList>
    </citation>
    <scope>NUCLEOTIDE SEQUENCE</scope>
</reference>
<evidence type="ECO:0008006" key="4">
    <source>
        <dbReference type="Google" id="ProtNLM"/>
    </source>
</evidence>
<sequence>MQFSQRVYHYQSYLNACLKYLSGFFFPQCPQQQYYVGFFKCLACYCYIELNTEVKSNANIKNQQMAKNINYELDVKILIVYYEIILMLMIILLLDIVFLHQDVKLKNQFNPLYLNKIIKEILENYQILIYDQNRFSIINVNAIKVNSNIAFENIVMILAQAFVATLQPDIDSLKMLMNYERSLSLVLQMKLKFLVIVNKQKYFVNKINIIF</sequence>
<dbReference type="AlphaFoldDB" id="A0A8S1TWG5"/>
<evidence type="ECO:0000313" key="3">
    <source>
        <dbReference type="Proteomes" id="UP000689195"/>
    </source>
</evidence>
<keyword evidence="1" id="KW-1133">Transmembrane helix</keyword>
<comment type="caution">
    <text evidence="2">The sequence shown here is derived from an EMBL/GenBank/DDBJ whole genome shotgun (WGS) entry which is preliminary data.</text>
</comment>
<accession>A0A8S1TWG5</accession>
<organism evidence="2 3">
    <name type="scientific">Paramecium pentaurelia</name>
    <dbReference type="NCBI Taxonomy" id="43138"/>
    <lineage>
        <taxon>Eukaryota</taxon>
        <taxon>Sar</taxon>
        <taxon>Alveolata</taxon>
        <taxon>Ciliophora</taxon>
        <taxon>Intramacronucleata</taxon>
        <taxon>Oligohymenophorea</taxon>
        <taxon>Peniculida</taxon>
        <taxon>Parameciidae</taxon>
        <taxon>Paramecium</taxon>
    </lineage>
</organism>
<keyword evidence="1" id="KW-0472">Membrane</keyword>
<dbReference type="Proteomes" id="UP000689195">
    <property type="component" value="Unassembled WGS sequence"/>
</dbReference>
<evidence type="ECO:0000256" key="1">
    <source>
        <dbReference type="SAM" id="Phobius"/>
    </source>
</evidence>
<dbReference type="EMBL" id="CAJJDO010000029">
    <property type="protein sequence ID" value="CAD8156518.1"/>
    <property type="molecule type" value="Genomic_DNA"/>
</dbReference>
<evidence type="ECO:0000313" key="2">
    <source>
        <dbReference type="EMBL" id="CAD8156518.1"/>
    </source>
</evidence>
<protein>
    <recommendedName>
        <fullName evidence="4">Transmembrane protein</fullName>
    </recommendedName>
</protein>
<keyword evidence="1" id="KW-0812">Transmembrane</keyword>
<name>A0A8S1TWG5_9CILI</name>
<proteinExistence type="predicted"/>
<dbReference type="OrthoDB" id="424572at2759"/>